<dbReference type="Proteomes" id="UP001515480">
    <property type="component" value="Unassembled WGS sequence"/>
</dbReference>
<accession>A0AB34IRV4</accession>
<sequence>MDETVEELSDGLGKKMFLNSKHMNELSTLNVPTRVVALDHIGQIRQSLDDFDHCLAARLEDVEHYHKVISKARGKVASPDGKTGRVTQNLRFAWSIYSTVIESAVAEWEVLWKKIIHLSVHARLRQFKESGWQKPAKYFGGALAPKISDFKKAGKKFDEKFEEEVCRLLYSGAQHISTCSAEELYLLVVPEPSRERKLVPVQCWNVLTRATEVQNILQGDSPPPEFGEGVEGLEEVEGLLLAQREESKAAKVLRKLLNLRLSDVMPDEARRALEICVQMRHLRVHEHWTPDDGQHIHLARFVQETFHNVKELLVDVFCEKVSNAAD</sequence>
<dbReference type="EMBL" id="JBGBPQ010000020">
    <property type="protein sequence ID" value="KAL1504185.1"/>
    <property type="molecule type" value="Genomic_DNA"/>
</dbReference>
<organism evidence="2 3">
    <name type="scientific">Prymnesium parvum</name>
    <name type="common">Toxic golden alga</name>
    <dbReference type="NCBI Taxonomy" id="97485"/>
    <lineage>
        <taxon>Eukaryota</taxon>
        <taxon>Haptista</taxon>
        <taxon>Haptophyta</taxon>
        <taxon>Prymnesiophyceae</taxon>
        <taxon>Prymnesiales</taxon>
        <taxon>Prymnesiaceae</taxon>
        <taxon>Prymnesium</taxon>
    </lineage>
</organism>
<evidence type="ECO:0000313" key="3">
    <source>
        <dbReference type="Proteomes" id="UP001515480"/>
    </source>
</evidence>
<evidence type="ECO:0000313" key="2">
    <source>
        <dbReference type="EMBL" id="KAL1504189.1"/>
    </source>
</evidence>
<evidence type="ECO:0000313" key="1">
    <source>
        <dbReference type="EMBL" id="KAL1504185.1"/>
    </source>
</evidence>
<comment type="caution">
    <text evidence="2">The sequence shown here is derived from an EMBL/GenBank/DDBJ whole genome shotgun (WGS) entry which is preliminary data.</text>
</comment>
<gene>
    <name evidence="1" type="ORF">AB1Y20_010594</name>
    <name evidence="2" type="ORF">AB1Y20_010598</name>
</gene>
<dbReference type="EMBL" id="JBGBPQ010000020">
    <property type="protein sequence ID" value="KAL1504189.1"/>
    <property type="molecule type" value="Genomic_DNA"/>
</dbReference>
<dbReference type="AlphaFoldDB" id="A0AB34IRV4"/>
<proteinExistence type="predicted"/>
<protein>
    <submittedName>
        <fullName evidence="2">Uncharacterized protein</fullName>
    </submittedName>
</protein>
<name>A0AB34IRV4_PRYPA</name>
<keyword evidence="3" id="KW-1185">Reference proteome</keyword>
<reference evidence="2 3" key="1">
    <citation type="journal article" date="2024" name="Science">
        <title>Giant polyketide synthase enzymes in the biosynthesis of giant marine polyether toxins.</title>
        <authorList>
            <person name="Fallon T.R."/>
            <person name="Shende V.V."/>
            <person name="Wierzbicki I.H."/>
            <person name="Pendleton A.L."/>
            <person name="Watervoot N.F."/>
            <person name="Auber R.P."/>
            <person name="Gonzalez D.J."/>
            <person name="Wisecaver J.H."/>
            <person name="Moore B.S."/>
        </authorList>
    </citation>
    <scope>NUCLEOTIDE SEQUENCE [LARGE SCALE GENOMIC DNA]</scope>
    <source>
        <strain evidence="2 3">12B1</strain>
    </source>
</reference>